<dbReference type="Proteomes" id="UP000294933">
    <property type="component" value="Unassembled WGS sequence"/>
</dbReference>
<evidence type="ECO:0000259" key="3">
    <source>
        <dbReference type="Pfam" id="PF07910"/>
    </source>
</evidence>
<feature type="domain" description="UFSP1/2/DUB catalytic" evidence="3">
    <location>
        <begin position="111"/>
        <end position="315"/>
    </location>
</feature>
<keyword evidence="5" id="KW-1185">Reference proteome</keyword>
<gene>
    <name evidence="4" type="ORF">BD410DRAFT_714503</name>
</gene>
<dbReference type="InterPro" id="IPR012462">
    <property type="entry name" value="UFSP1/2_DUB_cat"/>
</dbReference>
<evidence type="ECO:0000313" key="4">
    <source>
        <dbReference type="EMBL" id="TDL27258.1"/>
    </source>
</evidence>
<accession>A0A4Y7QJ33</accession>
<dbReference type="STRING" id="50990.A0A4Y7QJ33"/>
<protein>
    <submittedName>
        <fullName evidence="4">DUF1671-domain-containing protein</fullName>
    </submittedName>
</protein>
<evidence type="ECO:0000256" key="2">
    <source>
        <dbReference type="SAM" id="MobiDB-lite"/>
    </source>
</evidence>
<sequence length="475" mass="53284">NYSREPLTCQICDKSLSAKSPEARQAHYDQHFSSENDNNTSHRVAPPVRTFEAQHSASTSRRNHMKVSENIFWHPSKDTPPPRNFTPGILPLLKQALIKNHEKGITVRAALCYEGVVHVASETWDRGWGCGYRNFLMACTALIDQNVQPMYFPVLDAPTPPGVRHLQTWIEDAWREGFDEEGADQLNHSLVGSRKWIGTGEIHVAFLLRGIPSNLVDFPNMKNGTEQLTRWVEKYFTSPYPPTHENGYLHESEGATVEDALRGASPVISTGRMPLILQHSGHSRTIIGFEKARNGNVNLLVFDPSKAPREPIRSAALSSCNRSATSPKKHNLSPSSIFHRVFRPKQGVSKAPKNDQRAVASTSKGTKRRASDSIGRDHGKAFETVKRVRGGLVEHGHDVIVIDSDDEGMEDVTQTLAFGADDDQLEATKVVNCFRLNPQTLGRKDRYQILYFPLEPLLSAEERWARRVIKSEVFK</sequence>
<evidence type="ECO:0000256" key="1">
    <source>
        <dbReference type="ARBA" id="ARBA00022801"/>
    </source>
</evidence>
<keyword evidence="1" id="KW-0378">Hydrolase</keyword>
<evidence type="ECO:0000313" key="5">
    <source>
        <dbReference type="Proteomes" id="UP000294933"/>
    </source>
</evidence>
<feature type="region of interest" description="Disordered" evidence="2">
    <location>
        <begin position="346"/>
        <end position="376"/>
    </location>
</feature>
<dbReference type="GO" id="GO:0016787">
    <property type="term" value="F:hydrolase activity"/>
    <property type="evidence" value="ECO:0007669"/>
    <property type="project" value="UniProtKB-KW"/>
</dbReference>
<proteinExistence type="predicted"/>
<name>A0A4Y7QJ33_9AGAM</name>
<dbReference type="Pfam" id="PF07910">
    <property type="entry name" value="Peptidase_C78"/>
    <property type="match status" value="1"/>
</dbReference>
<dbReference type="AlphaFoldDB" id="A0A4Y7QJ33"/>
<dbReference type="OrthoDB" id="288987at2759"/>
<organism evidence="4 5">
    <name type="scientific">Rickenella mellea</name>
    <dbReference type="NCBI Taxonomy" id="50990"/>
    <lineage>
        <taxon>Eukaryota</taxon>
        <taxon>Fungi</taxon>
        <taxon>Dikarya</taxon>
        <taxon>Basidiomycota</taxon>
        <taxon>Agaricomycotina</taxon>
        <taxon>Agaricomycetes</taxon>
        <taxon>Hymenochaetales</taxon>
        <taxon>Rickenellaceae</taxon>
        <taxon>Rickenella</taxon>
    </lineage>
</organism>
<dbReference type="EMBL" id="ML170159">
    <property type="protein sequence ID" value="TDL27258.1"/>
    <property type="molecule type" value="Genomic_DNA"/>
</dbReference>
<dbReference type="VEuPathDB" id="FungiDB:BD410DRAFT_714503"/>
<reference evidence="4 5" key="1">
    <citation type="submission" date="2018-06" db="EMBL/GenBank/DDBJ databases">
        <title>A transcriptomic atlas of mushroom development highlights an independent origin of complex multicellularity.</title>
        <authorList>
            <consortium name="DOE Joint Genome Institute"/>
            <person name="Krizsan K."/>
            <person name="Almasi E."/>
            <person name="Merenyi Z."/>
            <person name="Sahu N."/>
            <person name="Viragh M."/>
            <person name="Koszo T."/>
            <person name="Mondo S."/>
            <person name="Kiss B."/>
            <person name="Balint B."/>
            <person name="Kues U."/>
            <person name="Barry K."/>
            <person name="Hegedus J.C."/>
            <person name="Henrissat B."/>
            <person name="Johnson J."/>
            <person name="Lipzen A."/>
            <person name="Ohm R."/>
            <person name="Nagy I."/>
            <person name="Pangilinan J."/>
            <person name="Yan J."/>
            <person name="Xiong Y."/>
            <person name="Grigoriev I.V."/>
            <person name="Hibbett D.S."/>
            <person name="Nagy L.G."/>
        </authorList>
    </citation>
    <scope>NUCLEOTIDE SEQUENCE [LARGE SCALE GENOMIC DNA]</scope>
    <source>
        <strain evidence="4 5">SZMC22713</strain>
    </source>
</reference>
<dbReference type="Gene3D" id="3.90.70.130">
    <property type="match status" value="1"/>
</dbReference>
<feature type="non-terminal residue" evidence="4">
    <location>
        <position position="1"/>
    </location>
</feature>